<dbReference type="EMBL" id="JBHTKH010000018">
    <property type="protein sequence ID" value="MFD1056419.1"/>
    <property type="molecule type" value="Genomic_DNA"/>
</dbReference>
<sequence>MRTRLGTSRTLTAGLLLAAALAPAAAGPASAADSSSAAPQSSGAGTVVDGEGRTVGGWVELDSSSGPGLASSSTTDEAAASSGRQDVGGGVWTYGSYDENGQKHCWSKYYNSSYYHSATAVMTTSKKVYAWQFYYADAHISESIQIGALCKVYWAIYP</sequence>
<evidence type="ECO:0000313" key="4">
    <source>
        <dbReference type="Proteomes" id="UP001597046"/>
    </source>
</evidence>
<feature type="compositionally biased region" description="Low complexity" evidence="1">
    <location>
        <begin position="63"/>
        <end position="82"/>
    </location>
</feature>
<reference evidence="4" key="1">
    <citation type="journal article" date="2019" name="Int. J. Syst. Evol. Microbiol.">
        <title>The Global Catalogue of Microorganisms (GCM) 10K type strain sequencing project: providing services to taxonomists for standard genome sequencing and annotation.</title>
        <authorList>
            <consortium name="The Broad Institute Genomics Platform"/>
            <consortium name="The Broad Institute Genome Sequencing Center for Infectious Disease"/>
            <person name="Wu L."/>
            <person name="Ma J."/>
        </authorList>
    </citation>
    <scope>NUCLEOTIDE SEQUENCE [LARGE SCALE GENOMIC DNA]</scope>
    <source>
        <strain evidence="4">CCUG 57508</strain>
    </source>
</reference>
<feature type="region of interest" description="Disordered" evidence="1">
    <location>
        <begin position="61"/>
        <end position="86"/>
    </location>
</feature>
<dbReference type="InterPro" id="IPR006540">
    <property type="entry name" value="Lactococcin_972"/>
</dbReference>
<dbReference type="Gene3D" id="2.60.40.2850">
    <property type="match status" value="1"/>
</dbReference>
<protein>
    <submittedName>
        <fullName evidence="3">Lactococcin 972 family bacteriocin</fullName>
    </submittedName>
</protein>
<keyword evidence="4" id="KW-1185">Reference proteome</keyword>
<feature type="chain" id="PRO_5046007895" evidence="2">
    <location>
        <begin position="32"/>
        <end position="158"/>
    </location>
</feature>
<evidence type="ECO:0000256" key="2">
    <source>
        <dbReference type="SAM" id="SignalP"/>
    </source>
</evidence>
<feature type="signal peptide" evidence="2">
    <location>
        <begin position="1"/>
        <end position="31"/>
    </location>
</feature>
<feature type="compositionally biased region" description="Low complexity" evidence="1">
    <location>
        <begin position="29"/>
        <end position="46"/>
    </location>
</feature>
<gene>
    <name evidence="3" type="ORF">ACFQ2V_19075</name>
</gene>
<feature type="region of interest" description="Disordered" evidence="1">
    <location>
        <begin position="29"/>
        <end position="49"/>
    </location>
</feature>
<dbReference type="Proteomes" id="UP001597046">
    <property type="component" value="Unassembled WGS sequence"/>
</dbReference>
<evidence type="ECO:0000313" key="3">
    <source>
        <dbReference type="EMBL" id="MFD1056419.1"/>
    </source>
</evidence>
<dbReference type="Pfam" id="PF09683">
    <property type="entry name" value="Lactococcin_972"/>
    <property type="match status" value="1"/>
</dbReference>
<accession>A0ABW3N454</accession>
<keyword evidence="2" id="KW-0732">Signal</keyword>
<organism evidence="3 4">
    <name type="scientific">Terrabacter terrigena</name>
    <dbReference type="NCBI Taxonomy" id="574718"/>
    <lineage>
        <taxon>Bacteria</taxon>
        <taxon>Bacillati</taxon>
        <taxon>Actinomycetota</taxon>
        <taxon>Actinomycetes</taxon>
        <taxon>Micrococcales</taxon>
        <taxon>Intrasporangiaceae</taxon>
        <taxon>Terrabacter</taxon>
    </lineage>
</organism>
<evidence type="ECO:0000256" key="1">
    <source>
        <dbReference type="SAM" id="MobiDB-lite"/>
    </source>
</evidence>
<dbReference type="RefSeq" id="WP_386054527.1">
    <property type="nucleotide sequence ID" value="NZ_JBHTKH010000018.1"/>
</dbReference>
<comment type="caution">
    <text evidence="3">The sequence shown here is derived from an EMBL/GenBank/DDBJ whole genome shotgun (WGS) entry which is preliminary data.</text>
</comment>
<name>A0ABW3N454_9MICO</name>
<proteinExistence type="predicted"/>